<dbReference type="eggNOG" id="COG0656">
    <property type="taxonomic scope" value="Bacteria"/>
</dbReference>
<dbReference type="InterPro" id="IPR036812">
    <property type="entry name" value="NAD(P)_OxRdtase_dom_sf"/>
</dbReference>
<protein>
    <recommendedName>
        <fullName evidence="1">NADP-dependent oxidoreductase domain-containing protein</fullName>
    </recommendedName>
</protein>
<accession>A0A0B0H9P1</accession>
<evidence type="ECO:0000313" key="3">
    <source>
        <dbReference type="Proteomes" id="UP000030856"/>
    </source>
</evidence>
<dbReference type="EMBL" id="JRAA01000001">
    <property type="protein sequence ID" value="KHF25805.1"/>
    <property type="molecule type" value="Genomic_DNA"/>
</dbReference>
<dbReference type="Gene3D" id="3.20.20.100">
    <property type="entry name" value="NADP-dependent oxidoreductase domain"/>
    <property type="match status" value="1"/>
</dbReference>
<name>A0A0B0H9P1_SOVGS</name>
<gene>
    <name evidence="2" type="ORF">JV46_13100</name>
</gene>
<dbReference type="STRING" id="2340.JV46_13100"/>
<dbReference type="PANTHER" id="PTHR43312:SF1">
    <property type="entry name" value="NADP-DEPENDENT OXIDOREDUCTASE DOMAIN-CONTAINING PROTEIN"/>
    <property type="match status" value="1"/>
</dbReference>
<comment type="caution">
    <text evidence="2">The sequence shown here is derived from an EMBL/GenBank/DDBJ whole genome shotgun (WGS) entry which is preliminary data.</text>
</comment>
<evidence type="ECO:0000259" key="1">
    <source>
        <dbReference type="Pfam" id="PF00248"/>
    </source>
</evidence>
<dbReference type="AlphaFoldDB" id="A0A0B0H9P1"/>
<dbReference type="PANTHER" id="PTHR43312">
    <property type="entry name" value="D-THREO-ALDOSE 1-DEHYDROGENASE"/>
    <property type="match status" value="1"/>
</dbReference>
<dbReference type="PATRIC" id="fig|2340.3.peg.319"/>
<feature type="domain" description="NADP-dependent oxidoreductase" evidence="1">
    <location>
        <begin position="1"/>
        <end position="128"/>
    </location>
</feature>
<keyword evidence="3" id="KW-1185">Reference proteome</keyword>
<dbReference type="InterPro" id="IPR023210">
    <property type="entry name" value="NADP_OxRdtase_dom"/>
</dbReference>
<dbReference type="Proteomes" id="UP000030856">
    <property type="component" value="Unassembled WGS sequence"/>
</dbReference>
<sequence>MKQLGRLRYVGVTTSHGRRHAELEKIMLTQPIDFVQATYNAIDREVEQRILPIARERGIAFIANRPFQRGSLVDWAKKHPLPGFAREFECDNWASLLLKFIVSHPAVTCAIPATTRLDHLFENMSAMRGIVPEQKMRETLVKYIAAL</sequence>
<organism evidence="2 3">
    <name type="scientific">Solemya velum gill symbiont</name>
    <dbReference type="NCBI Taxonomy" id="2340"/>
    <lineage>
        <taxon>Bacteria</taxon>
        <taxon>Pseudomonadati</taxon>
        <taxon>Pseudomonadota</taxon>
        <taxon>Gammaproteobacteria</taxon>
        <taxon>sulfur-oxidizing symbionts</taxon>
    </lineage>
</organism>
<evidence type="ECO:0000313" key="2">
    <source>
        <dbReference type="EMBL" id="KHF25805.1"/>
    </source>
</evidence>
<proteinExistence type="predicted"/>
<dbReference type="InterPro" id="IPR053135">
    <property type="entry name" value="AKR2_Oxidoreductase"/>
</dbReference>
<reference evidence="2 3" key="1">
    <citation type="journal article" date="2014" name="BMC Genomics">
        <title>The genome of the intracellular bacterium of the coastal bivalve, Solemya velum: a blueprint for thriving in and out of symbiosis.</title>
        <authorList>
            <person name="Dmytrenko O."/>
            <person name="Russell S.L."/>
            <person name="Loo W.T."/>
            <person name="Fontanez K.M."/>
            <person name="Liao L."/>
            <person name="Roeselers G."/>
            <person name="Sharma R."/>
            <person name="Stewart F.J."/>
            <person name="Newton I.L."/>
            <person name="Woyke T."/>
            <person name="Wu D."/>
            <person name="Lang J.M."/>
            <person name="Eisen J.A."/>
            <person name="Cavanaugh C.M."/>
        </authorList>
    </citation>
    <scope>NUCLEOTIDE SEQUENCE [LARGE SCALE GENOMIC DNA]</scope>
    <source>
        <strain evidence="2 3">WH</strain>
    </source>
</reference>
<dbReference type="Pfam" id="PF00248">
    <property type="entry name" value="Aldo_ket_red"/>
    <property type="match status" value="1"/>
</dbReference>
<dbReference type="SUPFAM" id="SSF51430">
    <property type="entry name" value="NAD(P)-linked oxidoreductase"/>
    <property type="match status" value="1"/>
</dbReference>